<keyword evidence="1" id="KW-0805">Transcription regulation</keyword>
<dbReference type="InterPro" id="IPR036271">
    <property type="entry name" value="Tet_transcr_reg_TetR-rel_C_sf"/>
</dbReference>
<feature type="DNA-binding region" description="H-T-H motif" evidence="4">
    <location>
        <begin position="27"/>
        <end position="46"/>
    </location>
</feature>
<keyword evidence="3" id="KW-0804">Transcription</keyword>
<comment type="caution">
    <text evidence="6">The sequence shown here is derived from an EMBL/GenBank/DDBJ whole genome shotgun (WGS) entry which is preliminary data.</text>
</comment>
<dbReference type="Proteomes" id="UP001149140">
    <property type="component" value="Unassembled WGS sequence"/>
</dbReference>
<dbReference type="InterPro" id="IPR004111">
    <property type="entry name" value="Repressor_TetR_C"/>
</dbReference>
<dbReference type="Pfam" id="PF00440">
    <property type="entry name" value="TetR_N"/>
    <property type="match status" value="1"/>
</dbReference>
<dbReference type="GO" id="GO:0000976">
    <property type="term" value="F:transcription cis-regulatory region binding"/>
    <property type="evidence" value="ECO:0007669"/>
    <property type="project" value="TreeGrafter"/>
</dbReference>
<proteinExistence type="predicted"/>
<dbReference type="InterPro" id="IPR001647">
    <property type="entry name" value="HTH_TetR"/>
</dbReference>
<sequence length="207" mass="22319">MPRGLSVELVVQSAIELADESGLSAVTMAAVAKRCGFTTMSLYRHVASKDELVRRMLDVALGTAPALVSSDWRAGLDQWSRAMLAILDEHPWGIDVPITGMLGTHAQLSWLDRGLEAMAGTTLDDGSKAEIVLLLNGYVFWAARLRFQVPEEGPDVIPPDFDMAAYPSLARAVSGGIFEDGTTPEDDFVFGLERVLDGVEALISRVG</sequence>
<dbReference type="Gene3D" id="1.10.357.10">
    <property type="entry name" value="Tetracycline Repressor, domain 2"/>
    <property type="match status" value="1"/>
</dbReference>
<dbReference type="RefSeq" id="WP_270041598.1">
    <property type="nucleotide sequence ID" value="NZ_JAPDOD010000018.1"/>
</dbReference>
<evidence type="ECO:0000256" key="1">
    <source>
        <dbReference type="ARBA" id="ARBA00023015"/>
    </source>
</evidence>
<gene>
    <name evidence="6" type="ORF">OM076_18940</name>
</gene>
<dbReference type="InterPro" id="IPR009057">
    <property type="entry name" value="Homeodomain-like_sf"/>
</dbReference>
<keyword evidence="7" id="KW-1185">Reference proteome</keyword>
<dbReference type="Gene3D" id="1.10.10.60">
    <property type="entry name" value="Homeodomain-like"/>
    <property type="match status" value="1"/>
</dbReference>
<dbReference type="PRINTS" id="PR00455">
    <property type="entry name" value="HTHTETR"/>
</dbReference>
<dbReference type="InterPro" id="IPR050109">
    <property type="entry name" value="HTH-type_TetR-like_transc_reg"/>
</dbReference>
<evidence type="ECO:0000256" key="3">
    <source>
        <dbReference type="ARBA" id="ARBA00023163"/>
    </source>
</evidence>
<name>A0A9X3MUV6_9ACTN</name>
<reference evidence="6" key="1">
    <citation type="submission" date="2022-10" db="EMBL/GenBank/DDBJ databases">
        <title>The WGS of Solirubrobacter ginsenosidimutans DSM 21036.</title>
        <authorList>
            <person name="Jiang Z."/>
        </authorList>
    </citation>
    <scope>NUCLEOTIDE SEQUENCE</scope>
    <source>
        <strain evidence="6">DSM 21036</strain>
    </source>
</reference>
<evidence type="ECO:0000259" key="5">
    <source>
        <dbReference type="PROSITE" id="PS50977"/>
    </source>
</evidence>
<dbReference type="EMBL" id="JAPDOD010000018">
    <property type="protein sequence ID" value="MDA0162356.1"/>
    <property type="molecule type" value="Genomic_DNA"/>
</dbReference>
<dbReference type="Pfam" id="PF02909">
    <property type="entry name" value="TetR_C_1"/>
    <property type="match status" value="1"/>
</dbReference>
<dbReference type="SUPFAM" id="SSF46689">
    <property type="entry name" value="Homeodomain-like"/>
    <property type="match status" value="1"/>
</dbReference>
<dbReference type="GO" id="GO:0045892">
    <property type="term" value="P:negative regulation of DNA-templated transcription"/>
    <property type="evidence" value="ECO:0007669"/>
    <property type="project" value="InterPro"/>
</dbReference>
<dbReference type="SUPFAM" id="SSF48498">
    <property type="entry name" value="Tetracyclin repressor-like, C-terminal domain"/>
    <property type="match status" value="1"/>
</dbReference>
<accession>A0A9X3MUV6</accession>
<feature type="domain" description="HTH tetR-type" evidence="5">
    <location>
        <begin position="4"/>
        <end position="64"/>
    </location>
</feature>
<dbReference type="PANTHER" id="PTHR30055:SF151">
    <property type="entry name" value="TRANSCRIPTIONAL REGULATORY PROTEIN"/>
    <property type="match status" value="1"/>
</dbReference>
<evidence type="ECO:0000313" key="6">
    <source>
        <dbReference type="EMBL" id="MDA0162356.1"/>
    </source>
</evidence>
<dbReference type="GO" id="GO:0003700">
    <property type="term" value="F:DNA-binding transcription factor activity"/>
    <property type="evidence" value="ECO:0007669"/>
    <property type="project" value="TreeGrafter"/>
</dbReference>
<dbReference type="PROSITE" id="PS50977">
    <property type="entry name" value="HTH_TETR_2"/>
    <property type="match status" value="1"/>
</dbReference>
<organism evidence="6 7">
    <name type="scientific">Solirubrobacter ginsenosidimutans</name>
    <dbReference type="NCBI Taxonomy" id="490573"/>
    <lineage>
        <taxon>Bacteria</taxon>
        <taxon>Bacillati</taxon>
        <taxon>Actinomycetota</taxon>
        <taxon>Thermoleophilia</taxon>
        <taxon>Solirubrobacterales</taxon>
        <taxon>Solirubrobacteraceae</taxon>
        <taxon>Solirubrobacter</taxon>
    </lineage>
</organism>
<keyword evidence="2 4" id="KW-0238">DNA-binding</keyword>
<evidence type="ECO:0000313" key="7">
    <source>
        <dbReference type="Proteomes" id="UP001149140"/>
    </source>
</evidence>
<evidence type="ECO:0000256" key="4">
    <source>
        <dbReference type="PROSITE-ProRule" id="PRU00335"/>
    </source>
</evidence>
<evidence type="ECO:0000256" key="2">
    <source>
        <dbReference type="ARBA" id="ARBA00023125"/>
    </source>
</evidence>
<dbReference type="PANTHER" id="PTHR30055">
    <property type="entry name" value="HTH-TYPE TRANSCRIPTIONAL REGULATOR RUTR"/>
    <property type="match status" value="1"/>
</dbReference>
<protein>
    <submittedName>
        <fullName evidence="6">TetR/AcrR family transcriptional regulator</fullName>
    </submittedName>
</protein>
<dbReference type="AlphaFoldDB" id="A0A9X3MUV6"/>